<keyword evidence="1" id="KW-0812">Transmembrane</keyword>
<accession>E6NAI3</accession>
<feature type="transmembrane region" description="Helical" evidence="1">
    <location>
        <begin position="195"/>
        <end position="214"/>
    </location>
</feature>
<dbReference type="GO" id="GO:0004866">
    <property type="term" value="F:endopeptidase inhibitor activity"/>
    <property type="evidence" value="ECO:0007669"/>
    <property type="project" value="InterPro"/>
</dbReference>
<sequence length="222" mass="23987">MLFLLVFAVGLLAGVLAQEELVETVYVFTDKFVYRPGSVVVVNVLVRDAEGIPLGGVDVYVSMTDPLDQVVFERLGKTWANGSFVTYAVLAGDFAEGYYKVDAVALVDIVPTPSSTINILVCRLCAQYDETSSQLPTVVTVTETEFIPLTSTVTVVRTVTAGVLTTTETVYGTVTTSLTRSVTLTATLEVNPYSYVPGLAVLAFAGYTVTLLIVRRYRVKKS</sequence>
<evidence type="ECO:0000313" key="3">
    <source>
        <dbReference type="EMBL" id="BAJ49339.1"/>
    </source>
</evidence>
<evidence type="ECO:0000259" key="2">
    <source>
        <dbReference type="Pfam" id="PF01835"/>
    </source>
</evidence>
<feature type="domain" description="Macroglobulin" evidence="2">
    <location>
        <begin position="25"/>
        <end position="103"/>
    </location>
</feature>
<evidence type="ECO:0000256" key="1">
    <source>
        <dbReference type="SAM" id="Phobius"/>
    </source>
</evidence>
<dbReference type="Pfam" id="PF01835">
    <property type="entry name" value="MG2"/>
    <property type="match status" value="1"/>
</dbReference>
<name>E6NAI3_CALS0</name>
<gene>
    <name evidence="3" type="ORF">HGMM_F01D06C06</name>
</gene>
<proteinExistence type="predicted"/>
<dbReference type="EMBL" id="AP011891">
    <property type="protein sequence ID" value="BAJ49339.1"/>
    <property type="molecule type" value="Genomic_DNA"/>
</dbReference>
<keyword evidence="1" id="KW-1133">Transmembrane helix</keyword>
<dbReference type="InterPro" id="IPR002890">
    <property type="entry name" value="MG2"/>
</dbReference>
<organism evidence="3">
    <name type="scientific">Caldiarchaeum subterraneum</name>
    <dbReference type="NCBI Taxonomy" id="311458"/>
    <lineage>
        <taxon>Archaea</taxon>
        <taxon>Nitrososphaerota</taxon>
        <taxon>Candidatus Caldarchaeales</taxon>
        <taxon>Candidatus Caldarchaeaceae</taxon>
        <taxon>Candidatus Caldarchaeum</taxon>
    </lineage>
</organism>
<dbReference type="AlphaFoldDB" id="E6NAI3"/>
<reference evidence="3" key="2">
    <citation type="journal article" date="2011" name="Nucleic Acids Res.">
        <title>Insights into the evolution of Archaea and eukaryotic protein modifier systems revealed by the genome of a novel archaeal group.</title>
        <authorList>
            <person name="Nunoura T."/>
            <person name="Takaki Y."/>
            <person name="Kakuta J."/>
            <person name="Nishi S."/>
            <person name="Sugahara J."/>
            <person name="Kazama H."/>
            <person name="Chee G."/>
            <person name="Hattori M."/>
            <person name="Kanai A."/>
            <person name="Atomi H."/>
            <person name="Takai K."/>
            <person name="Takami H."/>
        </authorList>
    </citation>
    <scope>NUCLEOTIDE SEQUENCE</scope>
</reference>
<protein>
    <recommendedName>
        <fullName evidence="2">Macroglobulin domain-containing protein</fullName>
    </recommendedName>
</protein>
<reference evidence="3" key="1">
    <citation type="journal article" date="2005" name="Environ. Microbiol.">
        <title>Genetic and functional properties of uncultivated thermophilic crenarchaeotes from a subsurface gold mine as revealed by analysis of genome fragments.</title>
        <authorList>
            <person name="Nunoura T."/>
            <person name="Hirayama H."/>
            <person name="Takami H."/>
            <person name="Oida H."/>
            <person name="Nishi S."/>
            <person name="Shimamura S."/>
            <person name="Suzuki Y."/>
            <person name="Inagaki F."/>
            <person name="Takai K."/>
            <person name="Nealson K.H."/>
            <person name="Horikoshi K."/>
        </authorList>
    </citation>
    <scope>NUCLEOTIDE SEQUENCE</scope>
</reference>
<dbReference type="Gene3D" id="2.60.40.1930">
    <property type="match status" value="1"/>
</dbReference>
<keyword evidence="1" id="KW-0472">Membrane</keyword>